<evidence type="ECO:0000256" key="1">
    <source>
        <dbReference type="SAM" id="MobiDB-lite"/>
    </source>
</evidence>
<evidence type="ECO:0000313" key="2">
    <source>
        <dbReference type="EMBL" id="GIX98694.1"/>
    </source>
</evidence>
<feature type="compositionally biased region" description="Pro residues" evidence="1">
    <location>
        <begin position="80"/>
        <end position="89"/>
    </location>
</feature>
<evidence type="ECO:0000313" key="3">
    <source>
        <dbReference type="Proteomes" id="UP001054945"/>
    </source>
</evidence>
<name>A0AAV4PNL4_CAEEX</name>
<dbReference type="Proteomes" id="UP001054945">
    <property type="component" value="Unassembled WGS sequence"/>
</dbReference>
<keyword evidence="3" id="KW-1185">Reference proteome</keyword>
<feature type="region of interest" description="Disordered" evidence="1">
    <location>
        <begin position="1"/>
        <end position="22"/>
    </location>
</feature>
<feature type="region of interest" description="Disordered" evidence="1">
    <location>
        <begin position="44"/>
        <end position="145"/>
    </location>
</feature>
<dbReference type="EMBL" id="BPLR01004951">
    <property type="protein sequence ID" value="GIX98694.1"/>
    <property type="molecule type" value="Genomic_DNA"/>
</dbReference>
<comment type="caution">
    <text evidence="2">The sequence shown here is derived from an EMBL/GenBank/DDBJ whole genome shotgun (WGS) entry which is preliminary data.</text>
</comment>
<gene>
    <name evidence="2" type="ORF">CEXT_83571</name>
</gene>
<dbReference type="AlphaFoldDB" id="A0AAV4PNL4"/>
<protein>
    <submittedName>
        <fullName evidence="2">Uncharacterized protein</fullName>
    </submittedName>
</protein>
<sequence>MSKQTPTGKRRPKGDFKNREDTEYECFRISNAETEIAGHKFKTARRGCSVSTPRGWRGKKKNTGEMRKPKFTGHKFKPPFDIPPLPPSPRGMRGAKKKKNTDEESGSVGEKVSVEGAGISRQSCVEGNDESINGNDNTLKSHTSSLLSYLIGKLE</sequence>
<organism evidence="2 3">
    <name type="scientific">Caerostris extrusa</name>
    <name type="common">Bark spider</name>
    <name type="synonym">Caerostris bankana</name>
    <dbReference type="NCBI Taxonomy" id="172846"/>
    <lineage>
        <taxon>Eukaryota</taxon>
        <taxon>Metazoa</taxon>
        <taxon>Ecdysozoa</taxon>
        <taxon>Arthropoda</taxon>
        <taxon>Chelicerata</taxon>
        <taxon>Arachnida</taxon>
        <taxon>Araneae</taxon>
        <taxon>Araneomorphae</taxon>
        <taxon>Entelegynae</taxon>
        <taxon>Araneoidea</taxon>
        <taxon>Araneidae</taxon>
        <taxon>Caerostris</taxon>
    </lineage>
</organism>
<proteinExistence type="predicted"/>
<feature type="compositionally biased region" description="Polar residues" evidence="1">
    <location>
        <begin position="120"/>
        <end position="145"/>
    </location>
</feature>
<accession>A0AAV4PNL4</accession>
<reference evidence="2 3" key="1">
    <citation type="submission" date="2021-06" db="EMBL/GenBank/DDBJ databases">
        <title>Caerostris extrusa draft genome.</title>
        <authorList>
            <person name="Kono N."/>
            <person name="Arakawa K."/>
        </authorList>
    </citation>
    <scope>NUCLEOTIDE SEQUENCE [LARGE SCALE GENOMIC DNA]</scope>
</reference>